<dbReference type="KEGG" id="ncb:C0V82_19880"/>
<dbReference type="Proteomes" id="UP000234752">
    <property type="component" value="Chromosome eg_2"/>
</dbReference>
<feature type="region of interest" description="Disordered" evidence="1">
    <location>
        <begin position="279"/>
        <end position="308"/>
    </location>
</feature>
<feature type="transmembrane region" description="Helical" evidence="2">
    <location>
        <begin position="12"/>
        <end position="33"/>
    </location>
</feature>
<organism evidence="3 4">
    <name type="scientific">Niveispirillum cyanobacteriorum</name>
    <dbReference type="NCBI Taxonomy" id="1612173"/>
    <lineage>
        <taxon>Bacteria</taxon>
        <taxon>Pseudomonadati</taxon>
        <taxon>Pseudomonadota</taxon>
        <taxon>Alphaproteobacteria</taxon>
        <taxon>Rhodospirillales</taxon>
        <taxon>Azospirillaceae</taxon>
        <taxon>Niveispirillum</taxon>
    </lineage>
</organism>
<keyword evidence="2" id="KW-1133">Transmembrane helix</keyword>
<evidence type="ECO:0000313" key="3">
    <source>
        <dbReference type="EMBL" id="AUN32595.1"/>
    </source>
</evidence>
<dbReference type="RefSeq" id="WP_102114128.1">
    <property type="nucleotide sequence ID" value="NZ_BMGN01000007.1"/>
</dbReference>
<dbReference type="InterPro" id="IPR036737">
    <property type="entry name" value="OmpA-like_sf"/>
</dbReference>
<keyword evidence="2" id="KW-0472">Membrane</keyword>
<accession>A0A2K9NJT7</accession>
<evidence type="ECO:0000313" key="4">
    <source>
        <dbReference type="Proteomes" id="UP000234752"/>
    </source>
</evidence>
<evidence type="ECO:0000256" key="2">
    <source>
        <dbReference type="SAM" id="Phobius"/>
    </source>
</evidence>
<name>A0A2K9NJT7_9PROT</name>
<sequence>MGRHISNSGEIAFADVSMAIFGPVLLLFVIYMIKAMVGGGEGHKLCKIAAPEAVPGLAQELSAWKHMEERQEKQDRERLERLCPRELKQQKLTKPDASPPPIALFCPSDQSRVAQSAGMEIGSLRDLAGQRLDTLKMLARCTADVTIPGPSEVQVYFKFGTSHPVQSKTDQRELTDEEFQVSMDGQAARIKTAIKNSPEYNRIEFIGHTDSTKVRTDRECVCKVEDTQCQCFKDNYDLSYQRAKRVMLAVRSFLERDEKIKERLNSLGTDRLRLVAIGVADDEQKQRPPPDRVTESETERRDRDAKNRRIEIGYLKDERLQKENEQ</sequence>
<dbReference type="EMBL" id="CP025612">
    <property type="protein sequence ID" value="AUN32595.1"/>
    <property type="molecule type" value="Genomic_DNA"/>
</dbReference>
<feature type="compositionally biased region" description="Basic and acidic residues" evidence="1">
    <location>
        <begin position="282"/>
        <end position="308"/>
    </location>
</feature>
<evidence type="ECO:0000256" key="1">
    <source>
        <dbReference type="SAM" id="MobiDB-lite"/>
    </source>
</evidence>
<dbReference type="AlphaFoldDB" id="A0A2K9NJT7"/>
<gene>
    <name evidence="3" type="ORF">C0V82_19880</name>
</gene>
<keyword evidence="4" id="KW-1185">Reference proteome</keyword>
<dbReference type="SUPFAM" id="SSF103088">
    <property type="entry name" value="OmpA-like"/>
    <property type="match status" value="1"/>
</dbReference>
<protein>
    <submittedName>
        <fullName evidence="3">Uncharacterized protein</fullName>
    </submittedName>
</protein>
<dbReference type="Gene3D" id="3.30.1330.60">
    <property type="entry name" value="OmpA-like domain"/>
    <property type="match status" value="1"/>
</dbReference>
<proteinExistence type="predicted"/>
<reference evidence="3 4" key="1">
    <citation type="submission" date="2017-12" db="EMBL/GenBank/DDBJ databases">
        <title>Genomes of bacteria within cyanobacterial aggregates.</title>
        <authorList>
            <person name="Cai H."/>
        </authorList>
    </citation>
    <scope>NUCLEOTIDE SEQUENCE [LARGE SCALE GENOMIC DNA]</scope>
    <source>
        <strain evidence="3 4">TH16</strain>
    </source>
</reference>
<keyword evidence="2" id="KW-0812">Transmembrane</keyword>